<feature type="region of interest" description="Disordered" evidence="1">
    <location>
        <begin position="254"/>
        <end position="344"/>
    </location>
</feature>
<organism evidence="2 3">
    <name type="scientific">Aspergillus niger</name>
    <dbReference type="NCBI Taxonomy" id="5061"/>
    <lineage>
        <taxon>Eukaryota</taxon>
        <taxon>Fungi</taxon>
        <taxon>Dikarya</taxon>
        <taxon>Ascomycota</taxon>
        <taxon>Pezizomycotina</taxon>
        <taxon>Eurotiomycetes</taxon>
        <taxon>Eurotiomycetidae</taxon>
        <taxon>Eurotiales</taxon>
        <taxon>Aspergillaceae</taxon>
        <taxon>Aspergillus</taxon>
        <taxon>Aspergillus subgen. Circumdati</taxon>
    </lineage>
</organism>
<dbReference type="VEuPathDB" id="FungiDB:An11g00930"/>
<dbReference type="EMBL" id="NKJJ02000002">
    <property type="protein sequence ID" value="TPR04317.1"/>
    <property type="molecule type" value="Genomic_DNA"/>
</dbReference>
<dbReference type="VEuPathDB" id="FungiDB:M747DRAFT_359553"/>
<proteinExistence type="predicted"/>
<feature type="region of interest" description="Disordered" evidence="1">
    <location>
        <begin position="1"/>
        <end position="42"/>
    </location>
</feature>
<evidence type="ECO:0000256" key="1">
    <source>
        <dbReference type="SAM" id="MobiDB-lite"/>
    </source>
</evidence>
<name>A0A505HTR3_ASPNG</name>
<dbReference type="VEuPathDB" id="FungiDB:ASPNIDRAFT2_1223238"/>
<evidence type="ECO:0000313" key="2">
    <source>
        <dbReference type="EMBL" id="TPR04317.1"/>
    </source>
</evidence>
<accession>A0A505HTR3</accession>
<evidence type="ECO:0000313" key="3">
    <source>
        <dbReference type="Proteomes" id="UP000197666"/>
    </source>
</evidence>
<dbReference type="Proteomes" id="UP000197666">
    <property type="component" value="Unassembled WGS sequence"/>
</dbReference>
<feature type="compositionally biased region" description="Polar residues" evidence="1">
    <location>
        <begin position="334"/>
        <end position="344"/>
    </location>
</feature>
<dbReference type="VEuPathDB" id="FungiDB:ATCC64974_87800"/>
<sequence>MSSNRVIQDSDDEDDPLAGPLSPLPRVDNTDLDIRAGSGHYQAHETGHDSHMNINFDQFLQSQESAHHGISSSQQRREARWIPADAGGGSIGSMMTEIGIAQQRLFDDDETHNAERARYQYAGDMEAAETDSAAIQEQIAAEFPPHDDIALVSNEHPHGYSEQSPIYTEAQPDISDTLPYGTGQHPLDAANLYTHEPIAKSNDHTSFNYSVTTGASYNMFESSLRPSGSFDLENNTPTHPADTIDTEIAYKSPRRAGSVPPVPFSPHDTEPFSSVVSPKASRSKSDHAVQQSYQSGDELNGPVTIEIPVVEKKQRGRKKKQSIPEHDEDDELAQTHTPTIIQDA</sequence>
<feature type="compositionally biased region" description="Polar residues" evidence="1">
    <location>
        <begin position="288"/>
        <end position="297"/>
    </location>
</feature>
<protein>
    <submittedName>
        <fullName evidence="2">Amidohydrolase family protein</fullName>
    </submittedName>
</protein>
<reference evidence="3" key="1">
    <citation type="submission" date="2018-10" db="EMBL/GenBank/DDBJ databases">
        <title>FDA dAtabase for Regulatory Grade micrObial Sequences (FDA-ARGOS): Supporting development and validation of Infectious Disease Dx tests.</title>
        <authorList>
            <person name="Kerrigan L."/>
            <person name="Tallon L."/>
            <person name="Sadzewicz L."/>
            <person name="Sengamalay N."/>
            <person name="Ott S."/>
            <person name="Godinez A."/>
            <person name="Nagaraj S."/>
            <person name="Vavikolanu K."/>
            <person name="Nadendla S."/>
            <person name="George J."/>
            <person name="Sichtig H."/>
        </authorList>
    </citation>
    <scope>NUCLEOTIDE SEQUENCE [LARGE SCALE GENOMIC DNA]</scope>
    <source>
        <strain evidence="3">FDAARGOS_311</strain>
    </source>
</reference>
<gene>
    <name evidence="2" type="ORF">CAN33_0029130</name>
</gene>
<dbReference type="AlphaFoldDB" id="A0A505HTR3"/>
<dbReference type="GO" id="GO:0016787">
    <property type="term" value="F:hydrolase activity"/>
    <property type="evidence" value="ECO:0007669"/>
    <property type="project" value="UniProtKB-KW"/>
</dbReference>
<comment type="caution">
    <text evidence="2">The sequence shown here is derived from an EMBL/GenBank/DDBJ whole genome shotgun (WGS) entry which is preliminary data.</text>
</comment>
<keyword evidence="2" id="KW-0378">Hydrolase</keyword>